<dbReference type="GeneID" id="79948918"/>
<dbReference type="Pfam" id="PF03729">
    <property type="entry name" value="DUF308"/>
    <property type="match status" value="2"/>
</dbReference>
<dbReference type="RefSeq" id="WP_278099830.1">
    <property type="nucleotide sequence ID" value="NZ_CP091092.1"/>
</dbReference>
<dbReference type="GO" id="GO:0005886">
    <property type="term" value="C:plasma membrane"/>
    <property type="evidence" value="ECO:0007669"/>
    <property type="project" value="TreeGrafter"/>
</dbReference>
<feature type="transmembrane region" description="Helical" evidence="1">
    <location>
        <begin position="45"/>
        <end position="63"/>
    </location>
</feature>
<protein>
    <submittedName>
        <fullName evidence="2">DUF308 domain-containing protein</fullName>
    </submittedName>
</protein>
<keyword evidence="1" id="KW-0472">Membrane</keyword>
<gene>
    <name evidence="2" type="ORF">L1994_00945</name>
</gene>
<evidence type="ECO:0000313" key="2">
    <source>
        <dbReference type="EMBL" id="WFN36992.1"/>
    </source>
</evidence>
<dbReference type="Proteomes" id="UP001218895">
    <property type="component" value="Chromosome"/>
</dbReference>
<sequence>MSEEIVEGSFLGCATNFTPQWWTFVLLGLLAIVLGFVAFAWTPFFVLFVGEFIGIMVIIYSIITIIQGIKSREGAGASAALIILGILGVIIGFFVISSLLSAWFLVTYLIAIWAFITGFSNIFMAFSGNAGTGYKILLLIAGIIAVILGFYVLVYPLMATEVVIQVFALFNMAWGIVLIISGLTVKGMLGGEKAE</sequence>
<evidence type="ECO:0000256" key="1">
    <source>
        <dbReference type="SAM" id="Phobius"/>
    </source>
</evidence>
<keyword evidence="1" id="KW-0812">Transmembrane</keyword>
<dbReference type="AlphaFoldDB" id="A0AAF0FR12"/>
<feature type="transmembrane region" description="Helical" evidence="1">
    <location>
        <begin position="75"/>
        <end position="96"/>
    </location>
</feature>
<organism evidence="2 3">
    <name type="scientific">Methanomicrobium antiquum</name>
    <dbReference type="NCBI Taxonomy" id="487686"/>
    <lineage>
        <taxon>Archaea</taxon>
        <taxon>Methanobacteriati</taxon>
        <taxon>Methanobacteriota</taxon>
        <taxon>Stenosarchaea group</taxon>
        <taxon>Methanomicrobia</taxon>
        <taxon>Methanomicrobiales</taxon>
        <taxon>Methanomicrobiaceae</taxon>
        <taxon>Methanomicrobium</taxon>
    </lineage>
</organism>
<dbReference type="InterPro" id="IPR005325">
    <property type="entry name" value="DUF308_memb"/>
</dbReference>
<proteinExistence type="predicted"/>
<dbReference type="KEGG" id="manq:L1994_00945"/>
<dbReference type="PANTHER" id="PTHR34989:SF1">
    <property type="entry name" value="PROTEIN HDED"/>
    <property type="match status" value="1"/>
</dbReference>
<feature type="transmembrane region" description="Helical" evidence="1">
    <location>
        <begin position="21"/>
        <end position="39"/>
    </location>
</feature>
<dbReference type="EMBL" id="CP091092">
    <property type="protein sequence ID" value="WFN36992.1"/>
    <property type="molecule type" value="Genomic_DNA"/>
</dbReference>
<feature type="transmembrane region" description="Helical" evidence="1">
    <location>
        <begin position="136"/>
        <end position="158"/>
    </location>
</feature>
<keyword evidence="1" id="KW-1133">Transmembrane helix</keyword>
<dbReference type="InterPro" id="IPR052712">
    <property type="entry name" value="Acid_resist_chaperone_HdeD"/>
</dbReference>
<name>A0AAF0FR12_9EURY</name>
<reference evidence="2" key="1">
    <citation type="submission" date="2022-01" db="EMBL/GenBank/DDBJ databases">
        <title>Complete genome of Methanomicrobium antiquum DSM 21220.</title>
        <authorList>
            <person name="Chen S.-C."/>
            <person name="You Y.-T."/>
            <person name="Zhou Y.-Z."/>
            <person name="Lai M.-C."/>
        </authorList>
    </citation>
    <scope>NUCLEOTIDE SEQUENCE</scope>
    <source>
        <strain evidence="2">DSM 21220</strain>
    </source>
</reference>
<keyword evidence="3" id="KW-1185">Reference proteome</keyword>
<dbReference type="PANTHER" id="PTHR34989">
    <property type="entry name" value="PROTEIN HDED"/>
    <property type="match status" value="1"/>
</dbReference>
<feature type="transmembrane region" description="Helical" evidence="1">
    <location>
        <begin position="102"/>
        <end position="124"/>
    </location>
</feature>
<evidence type="ECO:0000313" key="3">
    <source>
        <dbReference type="Proteomes" id="UP001218895"/>
    </source>
</evidence>
<accession>A0AAF0FR12</accession>
<feature type="transmembrane region" description="Helical" evidence="1">
    <location>
        <begin position="164"/>
        <end position="185"/>
    </location>
</feature>